<protein>
    <submittedName>
        <fullName evidence="1">Uncharacterized protein</fullName>
    </submittedName>
</protein>
<dbReference type="STRING" id="408074.SAMN05660909_04240"/>
<keyword evidence="2" id="KW-1185">Reference proteome</keyword>
<proteinExistence type="predicted"/>
<dbReference type="PROSITE" id="PS51257">
    <property type="entry name" value="PROKAR_LIPOPROTEIN"/>
    <property type="match status" value="1"/>
</dbReference>
<evidence type="ECO:0000313" key="1">
    <source>
        <dbReference type="EMBL" id="SEA93706.1"/>
    </source>
</evidence>
<gene>
    <name evidence="1" type="ORF">SAMN05660909_04240</name>
</gene>
<evidence type="ECO:0000313" key="2">
    <source>
        <dbReference type="Proteomes" id="UP000199656"/>
    </source>
</evidence>
<accession>A0A1H4F8P1</accession>
<dbReference type="AlphaFoldDB" id="A0A1H4F8P1"/>
<organism evidence="1 2">
    <name type="scientific">Chitinophaga terrae</name>
    <name type="common">ex Kim and Jung 2007</name>
    <dbReference type="NCBI Taxonomy" id="408074"/>
    <lineage>
        <taxon>Bacteria</taxon>
        <taxon>Pseudomonadati</taxon>
        <taxon>Bacteroidota</taxon>
        <taxon>Chitinophagia</taxon>
        <taxon>Chitinophagales</taxon>
        <taxon>Chitinophagaceae</taxon>
        <taxon>Chitinophaga</taxon>
    </lineage>
</organism>
<dbReference type="OrthoDB" id="938310at2"/>
<dbReference type="EMBL" id="FNRL01000023">
    <property type="protein sequence ID" value="SEA93706.1"/>
    <property type="molecule type" value="Genomic_DNA"/>
</dbReference>
<dbReference type="Proteomes" id="UP000199656">
    <property type="component" value="Unassembled WGS sequence"/>
</dbReference>
<reference evidence="2" key="1">
    <citation type="submission" date="2016-10" db="EMBL/GenBank/DDBJ databases">
        <authorList>
            <person name="Varghese N."/>
            <person name="Submissions S."/>
        </authorList>
    </citation>
    <scope>NUCLEOTIDE SEQUENCE [LARGE SCALE GENOMIC DNA]</scope>
    <source>
        <strain evidence="2">DSM 23920</strain>
    </source>
</reference>
<name>A0A1H4F8P1_9BACT</name>
<sequence length="300" mass="32559">MKKIIIGSLILFTVVTGFYGCRKNDNPKLPEGIETGVFPKLTQDPAGDELIQDVNSFSTAFTLDVFYPKPLPQKMDVRVVMNDDYTNVKTLKADVTSFPTKITVTGPQLAQLFGLTPDQVEIDDQFTISPDITLQSGKLLTAFAYGVNGTDTFNLAPYGGDALNTPGANTILTYKKVCTLNIDSLSNVKGGGAMILDDPDVLESSYPVTLTKENDSTIRINNYATVPGAILKLKIIQKSQTIVIDKQAIAPSFPGYPYHNWVAKGTGTINACDNSMTLKVSFSVDEGAFDPVTQTIKRPE</sequence>
<dbReference type="RefSeq" id="WP_089763954.1">
    <property type="nucleotide sequence ID" value="NZ_BKAT01000042.1"/>
</dbReference>